<dbReference type="GO" id="GO:0005634">
    <property type="term" value="C:nucleus"/>
    <property type="evidence" value="ECO:0007669"/>
    <property type="project" value="UniProtKB-SubCell"/>
</dbReference>
<evidence type="ECO:0000256" key="4">
    <source>
        <dbReference type="ARBA" id="ARBA00023015"/>
    </source>
</evidence>
<evidence type="ECO:0000256" key="1">
    <source>
        <dbReference type="ARBA" id="ARBA00004123"/>
    </source>
</evidence>
<feature type="compositionally biased region" description="Low complexity" evidence="11">
    <location>
        <begin position="200"/>
        <end position="214"/>
    </location>
</feature>
<evidence type="ECO:0000313" key="15">
    <source>
        <dbReference type="Proteomes" id="UP000636709"/>
    </source>
</evidence>
<keyword evidence="6" id="KW-0238">DNA-binding</keyword>
<dbReference type="InterPro" id="IPR036390">
    <property type="entry name" value="WH_DNA-bd_sf"/>
</dbReference>
<feature type="region of interest" description="Disordered" evidence="11">
    <location>
        <begin position="1"/>
        <end position="41"/>
    </location>
</feature>
<evidence type="ECO:0000256" key="10">
    <source>
        <dbReference type="ARBA" id="ARBA00061350"/>
    </source>
</evidence>
<dbReference type="AlphaFoldDB" id="A0A835DYB9"/>
<evidence type="ECO:0000256" key="3">
    <source>
        <dbReference type="ARBA" id="ARBA00022553"/>
    </source>
</evidence>
<dbReference type="SUPFAM" id="SSF46785">
    <property type="entry name" value="Winged helix' DNA-binding domain"/>
    <property type="match status" value="1"/>
</dbReference>
<evidence type="ECO:0000313" key="14">
    <source>
        <dbReference type="EMBL" id="KAF8648308.1"/>
    </source>
</evidence>
<evidence type="ECO:0000256" key="5">
    <source>
        <dbReference type="ARBA" id="ARBA00023016"/>
    </source>
</evidence>
<dbReference type="GO" id="GO:0000978">
    <property type="term" value="F:RNA polymerase II cis-regulatory region sequence-specific DNA binding"/>
    <property type="evidence" value="ECO:0007669"/>
    <property type="project" value="TreeGrafter"/>
</dbReference>
<dbReference type="GO" id="GO:0034605">
    <property type="term" value="P:cellular response to heat"/>
    <property type="evidence" value="ECO:0007669"/>
    <property type="project" value="TreeGrafter"/>
</dbReference>
<comment type="function">
    <text evidence="9">Transcriptional regulator that specifically binds DNA of heat shock promoter elements (HSE).</text>
</comment>
<evidence type="ECO:0000256" key="7">
    <source>
        <dbReference type="ARBA" id="ARBA00023163"/>
    </source>
</evidence>
<dbReference type="InterPro" id="IPR036388">
    <property type="entry name" value="WH-like_DNA-bd_sf"/>
</dbReference>
<comment type="subcellular location">
    <subcellularLocation>
        <location evidence="1">Nucleus</location>
    </subcellularLocation>
</comment>
<keyword evidence="15" id="KW-1185">Reference proteome</keyword>
<keyword evidence="3" id="KW-0597">Phosphoprotein</keyword>
<feature type="transmembrane region" description="Helical" evidence="12">
    <location>
        <begin position="512"/>
        <end position="531"/>
    </location>
</feature>
<dbReference type="PANTHER" id="PTHR10015">
    <property type="entry name" value="HEAT SHOCK TRANSCRIPTION FACTOR"/>
    <property type="match status" value="1"/>
</dbReference>
<keyword evidence="4" id="KW-0805">Transcription regulation</keyword>
<keyword evidence="5" id="KW-0346">Stress response</keyword>
<keyword evidence="12" id="KW-1133">Transmembrane helix</keyword>
<dbReference type="SMART" id="SM00415">
    <property type="entry name" value="HSF"/>
    <property type="match status" value="1"/>
</dbReference>
<comment type="caution">
    <text evidence="14">The sequence shown here is derived from an EMBL/GenBank/DDBJ whole genome shotgun (WGS) entry which is preliminary data.</text>
</comment>
<evidence type="ECO:0000256" key="11">
    <source>
        <dbReference type="SAM" id="MobiDB-lite"/>
    </source>
</evidence>
<keyword evidence="12" id="KW-0472">Membrane</keyword>
<comment type="similarity">
    <text evidence="10">Belongs to the HSF family. Class A subfamily.</text>
</comment>
<keyword evidence="8" id="KW-0539">Nucleus</keyword>
<evidence type="ECO:0000256" key="12">
    <source>
        <dbReference type="SAM" id="Phobius"/>
    </source>
</evidence>
<feature type="region of interest" description="Disordered" evidence="11">
    <location>
        <begin position="198"/>
        <end position="224"/>
    </location>
</feature>
<dbReference type="PANTHER" id="PTHR10015:SF338">
    <property type="entry name" value="HEAT STRESS TRANSCRIPTION FACTOR A-2"/>
    <property type="match status" value="1"/>
</dbReference>
<organism evidence="14 15">
    <name type="scientific">Digitaria exilis</name>
    <dbReference type="NCBI Taxonomy" id="1010633"/>
    <lineage>
        <taxon>Eukaryota</taxon>
        <taxon>Viridiplantae</taxon>
        <taxon>Streptophyta</taxon>
        <taxon>Embryophyta</taxon>
        <taxon>Tracheophyta</taxon>
        <taxon>Spermatophyta</taxon>
        <taxon>Magnoliopsida</taxon>
        <taxon>Liliopsida</taxon>
        <taxon>Poales</taxon>
        <taxon>Poaceae</taxon>
        <taxon>PACMAD clade</taxon>
        <taxon>Panicoideae</taxon>
        <taxon>Panicodae</taxon>
        <taxon>Paniceae</taxon>
        <taxon>Anthephorinae</taxon>
        <taxon>Digitaria</taxon>
    </lineage>
</organism>
<reference evidence="14" key="1">
    <citation type="submission" date="2020-07" db="EMBL/GenBank/DDBJ databases">
        <title>Genome sequence and genetic diversity analysis of an under-domesticated orphan crop, white fonio (Digitaria exilis).</title>
        <authorList>
            <person name="Bennetzen J.L."/>
            <person name="Chen S."/>
            <person name="Ma X."/>
            <person name="Wang X."/>
            <person name="Yssel A.E.J."/>
            <person name="Chaluvadi S.R."/>
            <person name="Johnson M."/>
            <person name="Gangashetty P."/>
            <person name="Hamidou F."/>
            <person name="Sanogo M.D."/>
            <person name="Zwaenepoel A."/>
            <person name="Wallace J."/>
            <person name="Van De Peer Y."/>
            <person name="Van Deynze A."/>
        </authorList>
    </citation>
    <scope>NUCLEOTIDE SEQUENCE</scope>
    <source>
        <tissue evidence="14">Leaves</tissue>
    </source>
</reference>
<evidence type="ECO:0000256" key="2">
    <source>
        <dbReference type="ARBA" id="ARBA00011233"/>
    </source>
</evidence>
<dbReference type="Pfam" id="PF00447">
    <property type="entry name" value="HSF_DNA-bind"/>
    <property type="match status" value="1"/>
</dbReference>
<dbReference type="PRINTS" id="PR00056">
    <property type="entry name" value="HSFDOMAIN"/>
</dbReference>
<dbReference type="GO" id="GO:0006357">
    <property type="term" value="P:regulation of transcription by RNA polymerase II"/>
    <property type="evidence" value="ECO:0007669"/>
    <property type="project" value="TreeGrafter"/>
</dbReference>
<accession>A0A835DYB9</accession>
<evidence type="ECO:0000256" key="8">
    <source>
        <dbReference type="ARBA" id="ARBA00023242"/>
    </source>
</evidence>
<feature type="compositionally biased region" description="Polar residues" evidence="11">
    <location>
        <begin position="14"/>
        <end position="26"/>
    </location>
</feature>
<dbReference type="OrthoDB" id="60033at2759"/>
<dbReference type="Proteomes" id="UP000636709">
    <property type="component" value="Unassembled WGS sequence"/>
</dbReference>
<dbReference type="EMBL" id="JACEFO010002816">
    <property type="protein sequence ID" value="KAF8648308.1"/>
    <property type="molecule type" value="Genomic_DNA"/>
</dbReference>
<proteinExistence type="inferred from homology"/>
<evidence type="ECO:0000256" key="9">
    <source>
        <dbReference type="ARBA" id="ARBA00055032"/>
    </source>
</evidence>
<sequence length="532" mass="57959">MIKRRANGGREISKQNIQRTPASPSFQAKHPTHSCSPVPSFSNELAAAPAILRRMMEHPAVATVKQEEEEVVVVLDADGDTGGRAPPPPPPEPWQTSAALAIPPFLAKTFELVEDPATDGVVSWGAARNSFVVWDPHAFAAGLLPRRFKHANFSTFLRQLNTYGFRKVSPDRWEFAHADFLAGQRHLLTNIRRRRGAAGGSTASATSSSATKTGGASGIVGDRESELQRLRRDREALARELTRLRRGQQEACAQLLDMERRVLGSERRQEQCTAFLARAVGNPGFLEALLARRGRAAVEAAGGRKRRLLDAAPDAAAEDVLAFEEMALAAGAEVDALAAPPLIGAAAASESSGCAATATDMIWYELLGEEQVEIDAEVEELVAAAAAADVVAEPWEEMGDEEVEELLLVNGDGFPPRDYTDGEVPVMEAGSTQDIVTLAQGAGQTKKGRRAVRQKVDWWTDRAWATNKCGDEGQFPMLLSIIIFLIVKFLLFLSVITQPFHGLIIFVVNYKTSQSFIFLILFFLDLFILIFS</sequence>
<dbReference type="FunFam" id="1.10.10.10:FF:000367">
    <property type="entry name" value="Heat stress transcription factor A-8"/>
    <property type="match status" value="1"/>
</dbReference>
<name>A0A835DYB9_9POAL</name>
<gene>
    <name evidence="14" type="ORF">HU200_064888</name>
</gene>
<keyword evidence="7" id="KW-0804">Transcription</keyword>
<dbReference type="GO" id="GO:0003700">
    <property type="term" value="F:DNA-binding transcription factor activity"/>
    <property type="evidence" value="ECO:0007669"/>
    <property type="project" value="InterPro"/>
</dbReference>
<dbReference type="InterPro" id="IPR000232">
    <property type="entry name" value="HSF_DNA-bd"/>
</dbReference>
<keyword evidence="12" id="KW-0812">Transmembrane</keyword>
<evidence type="ECO:0000256" key="6">
    <source>
        <dbReference type="ARBA" id="ARBA00023125"/>
    </source>
</evidence>
<protein>
    <recommendedName>
        <fullName evidence="13">HSF-type DNA-binding domain-containing protein</fullName>
    </recommendedName>
</protein>
<evidence type="ECO:0000259" key="13">
    <source>
        <dbReference type="SMART" id="SM00415"/>
    </source>
</evidence>
<feature type="domain" description="HSF-type DNA-binding" evidence="13">
    <location>
        <begin position="101"/>
        <end position="194"/>
    </location>
</feature>
<comment type="subunit">
    <text evidence="2">Homotrimer.</text>
</comment>
<dbReference type="Gene3D" id="1.10.10.10">
    <property type="entry name" value="Winged helix-like DNA-binding domain superfamily/Winged helix DNA-binding domain"/>
    <property type="match status" value="1"/>
</dbReference>
<feature type="transmembrane region" description="Helical" evidence="12">
    <location>
        <begin position="477"/>
        <end position="500"/>
    </location>
</feature>